<dbReference type="GO" id="GO:0004112">
    <property type="term" value="F:cyclic-nucleotide phosphodiesterase activity"/>
    <property type="evidence" value="ECO:0007669"/>
    <property type="project" value="InterPro"/>
</dbReference>
<keyword evidence="2" id="KW-0378">Hydrolase</keyword>
<feature type="domain" description="Calcineurin-like phosphoesterase" evidence="5">
    <location>
        <begin position="26"/>
        <end position="225"/>
    </location>
</feature>
<sequence>MGDETTTRTQPEHPQLGHFRAADRVVAHLSDTHFLAEGAPLYGRVDTVSRLEQAVARLVERGGRLDAILVTGDVADRGEADAYRRVKDVLDPVGERFDCPIVWVMGNHDERGAFRRVLLDQEPAGMSSDAPIDRVVDLRGLRLIALDSAVPGYHHGALTGEQLESLAAELATPAPLGTILALHHPPLPTPLGAMTVLELRGMDRLEEVVRGTDVRAILGGHLHYPTAATFAGVPVFVAGATSYTMDLGAPERELAGIDGAQSFSLVHVHPETVVTSLVPSATAPIATRFGTDLIEKLESLDEQGRIDLWSRMPGTDG</sequence>
<proteinExistence type="inferred from homology"/>
<evidence type="ECO:0000313" key="7">
    <source>
        <dbReference type="Proteomes" id="UP000285317"/>
    </source>
</evidence>
<dbReference type="RefSeq" id="WP_127886403.1">
    <property type="nucleotide sequence ID" value="NZ_CP028137.1"/>
</dbReference>
<keyword evidence="1" id="KW-0479">Metal-binding</keyword>
<dbReference type="PANTHER" id="PTHR42988">
    <property type="entry name" value="PHOSPHOHYDROLASE"/>
    <property type="match status" value="1"/>
</dbReference>
<dbReference type="InterPro" id="IPR029052">
    <property type="entry name" value="Metallo-depent_PP-like"/>
</dbReference>
<dbReference type="Pfam" id="PF00149">
    <property type="entry name" value="Metallophos"/>
    <property type="match status" value="1"/>
</dbReference>
<dbReference type="Proteomes" id="UP000285317">
    <property type="component" value="Chromosome"/>
</dbReference>
<evidence type="ECO:0000256" key="4">
    <source>
        <dbReference type="ARBA" id="ARBA00025742"/>
    </source>
</evidence>
<dbReference type="EMBL" id="CP028137">
    <property type="protein sequence ID" value="AZZ51445.1"/>
    <property type="molecule type" value="Genomic_DNA"/>
</dbReference>
<reference evidence="6 7" key="1">
    <citation type="submission" date="2018-03" db="EMBL/GenBank/DDBJ databases">
        <title>Bacteriophage NCPPB3778 and a type I-E CRISPR drive the evolution of the US Biological Select Agent, Rathayibacter toxicus.</title>
        <authorList>
            <person name="Davis E.W.II."/>
            <person name="Tabima J.F."/>
            <person name="Weisberg A.J."/>
            <person name="Dantas Lopes L."/>
            <person name="Wiseman M.S."/>
            <person name="Wiseman M.S."/>
            <person name="Pupko T."/>
            <person name="Belcher M.S."/>
            <person name="Sechler A.J."/>
            <person name="Tancos M.A."/>
            <person name="Schroeder B.K."/>
            <person name="Murray T.D."/>
            <person name="Luster D.G."/>
            <person name="Schneider W.L."/>
            <person name="Rogers E."/>
            <person name="Andreote F.D."/>
            <person name="Grunwald N.J."/>
            <person name="Putnam M.L."/>
            <person name="Chang J.H."/>
        </authorList>
    </citation>
    <scope>NUCLEOTIDE SEQUENCE [LARGE SCALE GENOMIC DNA]</scope>
    <source>
        <strain evidence="6 7">DSM 15932</strain>
    </source>
</reference>
<dbReference type="InterPro" id="IPR004843">
    <property type="entry name" value="Calcineurin-like_PHP"/>
</dbReference>
<organism evidence="6 7">
    <name type="scientific">Rathayibacter festucae DSM 15932</name>
    <dbReference type="NCBI Taxonomy" id="1328866"/>
    <lineage>
        <taxon>Bacteria</taxon>
        <taxon>Bacillati</taxon>
        <taxon>Actinomycetota</taxon>
        <taxon>Actinomycetes</taxon>
        <taxon>Micrococcales</taxon>
        <taxon>Microbacteriaceae</taxon>
        <taxon>Rathayibacter</taxon>
    </lineage>
</organism>
<dbReference type="Gene3D" id="3.60.21.10">
    <property type="match status" value="1"/>
</dbReference>
<comment type="similarity">
    <text evidence="4">Belongs to the cyclic nucleotide phosphodiesterase class-III family.</text>
</comment>
<evidence type="ECO:0000256" key="1">
    <source>
        <dbReference type="ARBA" id="ARBA00022723"/>
    </source>
</evidence>
<protein>
    <submittedName>
        <fullName evidence="6">Phosphodiesterase</fullName>
    </submittedName>
</protein>
<evidence type="ECO:0000256" key="2">
    <source>
        <dbReference type="ARBA" id="ARBA00022801"/>
    </source>
</evidence>
<dbReference type="AlphaFoldDB" id="A0A3Q9UXH0"/>
<name>A0A3Q9UXH0_9MICO</name>
<evidence type="ECO:0000313" key="6">
    <source>
        <dbReference type="EMBL" id="AZZ51445.1"/>
    </source>
</evidence>
<dbReference type="CDD" id="cd07402">
    <property type="entry name" value="MPP_GpdQ"/>
    <property type="match status" value="1"/>
</dbReference>
<evidence type="ECO:0000256" key="3">
    <source>
        <dbReference type="ARBA" id="ARBA00023004"/>
    </source>
</evidence>
<dbReference type="PANTHER" id="PTHR42988:SF2">
    <property type="entry name" value="CYCLIC NUCLEOTIDE PHOSPHODIESTERASE CBUA0032-RELATED"/>
    <property type="match status" value="1"/>
</dbReference>
<dbReference type="InterPro" id="IPR050884">
    <property type="entry name" value="CNP_phosphodiesterase-III"/>
</dbReference>
<gene>
    <name evidence="6" type="ORF">C1I64_04910</name>
</gene>
<keyword evidence="3" id="KW-0408">Iron</keyword>
<dbReference type="InterPro" id="IPR026575">
    <property type="entry name" value="GpdQ/CpdA-like"/>
</dbReference>
<dbReference type="GO" id="GO:0046872">
    <property type="term" value="F:metal ion binding"/>
    <property type="evidence" value="ECO:0007669"/>
    <property type="project" value="UniProtKB-KW"/>
</dbReference>
<accession>A0A3Q9UXH0</accession>
<evidence type="ECO:0000259" key="5">
    <source>
        <dbReference type="Pfam" id="PF00149"/>
    </source>
</evidence>
<dbReference type="KEGG" id="rfs:C1I64_04910"/>
<dbReference type="SUPFAM" id="SSF56300">
    <property type="entry name" value="Metallo-dependent phosphatases"/>
    <property type="match status" value="1"/>
</dbReference>